<gene>
    <name evidence="1" type="ORF">PX52LOC_07278</name>
</gene>
<dbReference type="KEGG" id="lrs:PX52LOC_07278"/>
<proteinExistence type="predicted"/>
<reference evidence="2" key="1">
    <citation type="submission" date="2019-08" db="EMBL/GenBank/DDBJ databases">
        <title>Limnoglobus roseus gen. nov., sp. nov., a novel freshwater planctomycete with a giant genome from the family Gemmataceae.</title>
        <authorList>
            <person name="Kulichevskaya I.S."/>
            <person name="Naumoff D.G."/>
            <person name="Miroshnikov K."/>
            <person name="Ivanova A."/>
            <person name="Philippov D.A."/>
            <person name="Hakobyan A."/>
            <person name="Rijpstra I.C."/>
            <person name="Sinninghe Damste J.S."/>
            <person name="Liesack W."/>
            <person name="Dedysh S.N."/>
        </authorList>
    </citation>
    <scope>NUCLEOTIDE SEQUENCE [LARGE SCALE GENOMIC DNA]</scope>
    <source>
        <strain evidence="2">PX52</strain>
    </source>
</reference>
<dbReference type="EMBL" id="CP042425">
    <property type="protein sequence ID" value="QEL20190.1"/>
    <property type="molecule type" value="Genomic_DNA"/>
</dbReference>
<evidence type="ECO:0000313" key="2">
    <source>
        <dbReference type="Proteomes" id="UP000324974"/>
    </source>
</evidence>
<sequence length="163" mass="17901">MPRTKTIMMLAGLVAVLVVAAMGFQQVCPGPPEPLPDPAGECLGEPGPQLWRIQAKEDIARRLTRGTLGLPDAVREVRELYRDDPAFLDSIRSSSPRQPTFHLYPGAADATDDELFASNLILFVKSQAEVLPAGQAAEVVRRLEAEFERCHSAGTFRYEKTPN</sequence>
<organism evidence="1 2">
    <name type="scientific">Limnoglobus roseus</name>
    <dbReference type="NCBI Taxonomy" id="2598579"/>
    <lineage>
        <taxon>Bacteria</taxon>
        <taxon>Pseudomonadati</taxon>
        <taxon>Planctomycetota</taxon>
        <taxon>Planctomycetia</taxon>
        <taxon>Gemmatales</taxon>
        <taxon>Gemmataceae</taxon>
        <taxon>Limnoglobus</taxon>
    </lineage>
</organism>
<keyword evidence="2" id="KW-1185">Reference proteome</keyword>
<name>A0A5C1AMI5_9BACT</name>
<dbReference type="Proteomes" id="UP000324974">
    <property type="component" value="Chromosome"/>
</dbReference>
<dbReference type="RefSeq" id="WP_149114509.1">
    <property type="nucleotide sequence ID" value="NZ_CP042425.1"/>
</dbReference>
<dbReference type="AlphaFoldDB" id="A0A5C1AMI5"/>
<protein>
    <submittedName>
        <fullName evidence="1">Uncharacterized protein</fullName>
    </submittedName>
</protein>
<evidence type="ECO:0000313" key="1">
    <source>
        <dbReference type="EMBL" id="QEL20190.1"/>
    </source>
</evidence>
<accession>A0A5C1AMI5</accession>